<sequence>MSSSSKTFSGTKILHVLDERSHYQTVTIWMKNNNIILRQQIFFQSCMRWSV</sequence>
<dbReference type="EMBL" id="HACG01049752">
    <property type="protein sequence ID" value="CEK96617.1"/>
    <property type="molecule type" value="Transcribed_RNA"/>
</dbReference>
<organism evidence="1">
    <name type="scientific">Arion vulgaris</name>
    <dbReference type="NCBI Taxonomy" id="1028688"/>
    <lineage>
        <taxon>Eukaryota</taxon>
        <taxon>Metazoa</taxon>
        <taxon>Spiralia</taxon>
        <taxon>Lophotrochozoa</taxon>
        <taxon>Mollusca</taxon>
        <taxon>Gastropoda</taxon>
        <taxon>Heterobranchia</taxon>
        <taxon>Euthyneura</taxon>
        <taxon>Panpulmonata</taxon>
        <taxon>Eupulmonata</taxon>
        <taxon>Stylommatophora</taxon>
        <taxon>Helicina</taxon>
        <taxon>Arionoidea</taxon>
        <taxon>Arionidae</taxon>
        <taxon>Arion</taxon>
    </lineage>
</organism>
<protein>
    <submittedName>
        <fullName evidence="1">Uncharacterized protein</fullName>
    </submittedName>
</protein>
<reference evidence="1" key="1">
    <citation type="submission" date="2014-12" db="EMBL/GenBank/DDBJ databases">
        <title>Insight into the proteome of Arion vulgaris.</title>
        <authorList>
            <person name="Aradska J."/>
            <person name="Bulat T."/>
            <person name="Smidak R."/>
            <person name="Sarate P."/>
            <person name="Gangsoo J."/>
            <person name="Sialana F."/>
            <person name="Bilban M."/>
            <person name="Lubec G."/>
        </authorList>
    </citation>
    <scope>NUCLEOTIDE SEQUENCE</scope>
    <source>
        <tissue evidence="1">Skin</tissue>
    </source>
</reference>
<evidence type="ECO:0000313" key="1">
    <source>
        <dbReference type="EMBL" id="CEK96617.1"/>
    </source>
</evidence>
<name>A0A0B7BUM2_9EUPU</name>
<accession>A0A0B7BUM2</accession>
<dbReference type="AlphaFoldDB" id="A0A0B7BUM2"/>
<proteinExistence type="predicted"/>
<gene>
    <name evidence="1" type="primary">ORF212744</name>
</gene>